<dbReference type="OrthoDB" id="439710at2759"/>
<sequence>MSLLRATKHVVARGRGIGPSYAGISRTRCQEITLMRSDAPASYRNFSRTCSNKESAETEIKSENNIRQILDDYKKTNGLKFNSIAWMPYHINRPRLGTEIELEGYLMNRRDINKNLSFTMLRSPTQEYAIQIVSSGQEEGSQAAEAHTQLKTLREFTPVKITGTLEPKQPAKNAKKNAEDGESPKLADHTREIYITHILPLAEIPSDLIVKEGSSYGPHQRHLQLRTSSELRRRLKFRNRANRIARSILHKKGDFVEVETPLLFKSTPEGAREFLVPTRRKGLAYALPQSPQQYKQLLVAAGHHRYFQFAKCFRDEDLRADRQPEFTQLDLELAFASDEEVMYTVDSLIRPLFSDMLACHIPTIQRITYNEAMSRYGSDKPDLRFPAQIHNITKYLPEDLIRKITPLENPTVEAFRMTLDRNSSINHKFISNFLDGPEGKPFLENPHGQPGTFIGDVSKPLGGLAALGHRAAMEIPSELSIDQGDILVLQARPTAPHSGGSTVLGNLRTALYKAAIAAKLCDAPPRDKFVFAWITDFPLFTPSNDQDPGQGGTAGFSSTHHPFTAPKTDADVDSLLTDPSRAVAAHYDLVVNGVELGGGSRRIHNAQVQEFIFRDVLKMKPERIEDFRHLLDALRSGCPPHAGFALGWDRLIAMMTGTDSVRDVIAFPKTGSGEDPMVGSPNMVTKEQWDTYHLEVKT</sequence>
<dbReference type="SUPFAM" id="SSF50249">
    <property type="entry name" value="Nucleic acid-binding proteins"/>
    <property type="match status" value="1"/>
</dbReference>
<dbReference type="PANTHER" id="PTHR22594:SF5">
    <property type="entry name" value="ASPARTATE--TRNA LIGASE, MITOCHONDRIAL"/>
    <property type="match status" value="1"/>
</dbReference>
<dbReference type="InterPro" id="IPR004364">
    <property type="entry name" value="Aa-tRNA-synt_II"/>
</dbReference>
<evidence type="ECO:0000256" key="1">
    <source>
        <dbReference type="ARBA" id="ARBA00006303"/>
    </source>
</evidence>
<evidence type="ECO:0000313" key="10">
    <source>
        <dbReference type="Proteomes" id="UP001152607"/>
    </source>
</evidence>
<dbReference type="Gene3D" id="2.40.50.140">
    <property type="entry name" value="Nucleic acid-binding proteins"/>
    <property type="match status" value="1"/>
</dbReference>
<dbReference type="InterPro" id="IPR006195">
    <property type="entry name" value="aa-tRNA-synth_II"/>
</dbReference>
<keyword evidence="2" id="KW-0436">Ligase</keyword>
<feature type="region of interest" description="Disordered" evidence="7">
    <location>
        <begin position="162"/>
        <end position="186"/>
    </location>
</feature>
<dbReference type="SUPFAM" id="SSF55681">
    <property type="entry name" value="Class II aaRS and biotin synthetases"/>
    <property type="match status" value="1"/>
</dbReference>
<evidence type="ECO:0000256" key="7">
    <source>
        <dbReference type="SAM" id="MobiDB-lite"/>
    </source>
</evidence>
<evidence type="ECO:0000256" key="4">
    <source>
        <dbReference type="ARBA" id="ARBA00022840"/>
    </source>
</evidence>
<dbReference type="PRINTS" id="PR01042">
    <property type="entry name" value="TRNASYNTHASP"/>
</dbReference>
<evidence type="ECO:0000256" key="2">
    <source>
        <dbReference type="ARBA" id="ARBA00022598"/>
    </source>
</evidence>
<keyword evidence="5" id="KW-0648">Protein biosynthesis</keyword>
<feature type="compositionally biased region" description="Basic and acidic residues" evidence="7">
    <location>
        <begin position="176"/>
        <end position="186"/>
    </location>
</feature>
<dbReference type="InterPro" id="IPR045864">
    <property type="entry name" value="aa-tRNA-synth_II/BPL/LPL"/>
</dbReference>
<dbReference type="Proteomes" id="UP001152607">
    <property type="component" value="Unassembled WGS sequence"/>
</dbReference>
<dbReference type="PROSITE" id="PS50862">
    <property type="entry name" value="AA_TRNA_LIGASE_II"/>
    <property type="match status" value="1"/>
</dbReference>
<protein>
    <recommendedName>
        <fullName evidence="8">Aminoacyl-transfer RNA synthetases class-II family profile domain-containing protein</fullName>
    </recommendedName>
</protein>
<dbReference type="GO" id="GO:0005524">
    <property type="term" value="F:ATP binding"/>
    <property type="evidence" value="ECO:0007669"/>
    <property type="project" value="UniProtKB-KW"/>
</dbReference>
<keyword evidence="6" id="KW-0030">Aminoacyl-tRNA synthetase</keyword>
<dbReference type="PANTHER" id="PTHR22594">
    <property type="entry name" value="ASPARTYL/LYSYL-TRNA SYNTHETASE"/>
    <property type="match status" value="1"/>
</dbReference>
<comment type="similarity">
    <text evidence="1">Belongs to the class-II aminoacyl-tRNA synthetase family. Type 1 subfamily.</text>
</comment>
<reference evidence="9" key="1">
    <citation type="submission" date="2023-01" db="EMBL/GenBank/DDBJ databases">
        <authorList>
            <person name="Van Ghelder C."/>
            <person name="Rancurel C."/>
        </authorList>
    </citation>
    <scope>NUCLEOTIDE SEQUENCE</scope>
    <source>
        <strain evidence="9">CNCM I-4278</strain>
    </source>
</reference>
<dbReference type="AlphaFoldDB" id="A0A9W4XKU2"/>
<dbReference type="Gene3D" id="3.30.930.10">
    <property type="entry name" value="Bira Bifunctional Protein, Domain 2"/>
    <property type="match status" value="1"/>
</dbReference>
<dbReference type="HAMAP" id="MF_00044">
    <property type="entry name" value="Asp_tRNA_synth_type1"/>
    <property type="match status" value="1"/>
</dbReference>
<dbReference type="GO" id="GO:0005739">
    <property type="term" value="C:mitochondrion"/>
    <property type="evidence" value="ECO:0007669"/>
    <property type="project" value="TreeGrafter"/>
</dbReference>
<evidence type="ECO:0000256" key="3">
    <source>
        <dbReference type="ARBA" id="ARBA00022741"/>
    </source>
</evidence>
<dbReference type="Gene3D" id="3.30.1360.30">
    <property type="entry name" value="GAD-like domain"/>
    <property type="match status" value="1"/>
</dbReference>
<dbReference type="InterPro" id="IPR002312">
    <property type="entry name" value="Asp/Asn-tRNA-synth_IIb"/>
</dbReference>
<comment type="caution">
    <text evidence="9">The sequence shown here is derived from an EMBL/GenBank/DDBJ whole genome shotgun (WGS) entry which is preliminary data.</text>
</comment>
<dbReference type="InterPro" id="IPR012340">
    <property type="entry name" value="NA-bd_OB-fold"/>
</dbReference>
<dbReference type="NCBIfam" id="NF001750">
    <property type="entry name" value="PRK00476.1"/>
    <property type="match status" value="1"/>
</dbReference>
<dbReference type="NCBIfam" id="TIGR00459">
    <property type="entry name" value="aspS_bact"/>
    <property type="match status" value="1"/>
</dbReference>
<name>A0A9W4XKU2_9PLEO</name>
<dbReference type="GO" id="GO:0004815">
    <property type="term" value="F:aspartate-tRNA ligase activity"/>
    <property type="evidence" value="ECO:0007669"/>
    <property type="project" value="TreeGrafter"/>
</dbReference>
<evidence type="ECO:0000259" key="8">
    <source>
        <dbReference type="PROSITE" id="PS50862"/>
    </source>
</evidence>
<accession>A0A9W4XKU2</accession>
<dbReference type="Pfam" id="PF00152">
    <property type="entry name" value="tRNA-synt_2"/>
    <property type="match status" value="1"/>
</dbReference>
<evidence type="ECO:0000256" key="5">
    <source>
        <dbReference type="ARBA" id="ARBA00022917"/>
    </source>
</evidence>
<gene>
    <name evidence="9" type="ORF">PDIGIT_LOCUS8729</name>
</gene>
<feature type="domain" description="Aminoacyl-transfer RNA synthetases class-II family profile" evidence="8">
    <location>
        <begin position="235"/>
        <end position="668"/>
    </location>
</feature>
<keyword evidence="3" id="KW-0547">Nucleotide-binding</keyword>
<dbReference type="InterPro" id="IPR004524">
    <property type="entry name" value="Asp-tRNA-ligase_1"/>
</dbReference>
<dbReference type="InterPro" id="IPR004115">
    <property type="entry name" value="GAD-like_sf"/>
</dbReference>
<dbReference type="GO" id="GO:0006422">
    <property type="term" value="P:aspartyl-tRNA aminoacylation"/>
    <property type="evidence" value="ECO:0007669"/>
    <property type="project" value="TreeGrafter"/>
</dbReference>
<evidence type="ECO:0000313" key="9">
    <source>
        <dbReference type="EMBL" id="CAI6335644.1"/>
    </source>
</evidence>
<feature type="region of interest" description="Disordered" evidence="7">
    <location>
        <begin position="543"/>
        <end position="563"/>
    </location>
</feature>
<dbReference type="EMBL" id="CAOQHR010000006">
    <property type="protein sequence ID" value="CAI6335644.1"/>
    <property type="molecule type" value="Genomic_DNA"/>
</dbReference>
<keyword evidence="4" id="KW-0067">ATP-binding</keyword>
<evidence type="ECO:0000256" key="6">
    <source>
        <dbReference type="ARBA" id="ARBA00023146"/>
    </source>
</evidence>
<organism evidence="9 10">
    <name type="scientific">Periconia digitata</name>
    <dbReference type="NCBI Taxonomy" id="1303443"/>
    <lineage>
        <taxon>Eukaryota</taxon>
        <taxon>Fungi</taxon>
        <taxon>Dikarya</taxon>
        <taxon>Ascomycota</taxon>
        <taxon>Pezizomycotina</taxon>
        <taxon>Dothideomycetes</taxon>
        <taxon>Pleosporomycetidae</taxon>
        <taxon>Pleosporales</taxon>
        <taxon>Massarineae</taxon>
        <taxon>Periconiaceae</taxon>
        <taxon>Periconia</taxon>
    </lineage>
</organism>
<proteinExistence type="inferred from homology"/>
<keyword evidence="10" id="KW-1185">Reference proteome</keyword>